<accession>A0A8K0SM00</accession>
<evidence type="ECO:0000313" key="7">
    <source>
        <dbReference type="EMBL" id="KAH7309177.1"/>
    </source>
</evidence>
<feature type="binding site" evidence="4">
    <location>
        <begin position="634"/>
        <end position="635"/>
    </location>
    <ligand>
        <name>FAD</name>
        <dbReference type="ChEBI" id="CHEBI:57692"/>
    </ligand>
</feature>
<keyword evidence="4" id="KW-0285">Flavoprotein</keyword>
<dbReference type="PANTHER" id="PTHR11552:SF138">
    <property type="entry name" value="DEHYDROGENASE PKFF-RELATED"/>
    <property type="match status" value="1"/>
</dbReference>
<dbReference type="GO" id="GO:0016614">
    <property type="term" value="F:oxidoreductase activity, acting on CH-OH group of donors"/>
    <property type="evidence" value="ECO:0007669"/>
    <property type="project" value="InterPro"/>
</dbReference>
<reference evidence="7" key="1">
    <citation type="journal article" date="2021" name="Nat. Commun.">
        <title>Genetic determinants of endophytism in the Arabidopsis root mycobiome.</title>
        <authorList>
            <person name="Mesny F."/>
            <person name="Miyauchi S."/>
            <person name="Thiergart T."/>
            <person name="Pickel B."/>
            <person name="Atanasova L."/>
            <person name="Karlsson M."/>
            <person name="Huettel B."/>
            <person name="Barry K.W."/>
            <person name="Haridas S."/>
            <person name="Chen C."/>
            <person name="Bauer D."/>
            <person name="Andreopoulos W."/>
            <person name="Pangilinan J."/>
            <person name="LaButti K."/>
            <person name="Riley R."/>
            <person name="Lipzen A."/>
            <person name="Clum A."/>
            <person name="Drula E."/>
            <person name="Henrissat B."/>
            <person name="Kohler A."/>
            <person name="Grigoriev I.V."/>
            <person name="Martin F.M."/>
            <person name="Hacquard S."/>
        </authorList>
    </citation>
    <scope>NUCLEOTIDE SEQUENCE</scope>
    <source>
        <strain evidence="7">MPI-CAGE-CH-0235</strain>
    </source>
</reference>
<keyword evidence="2" id="KW-0325">Glycoprotein</keyword>
<evidence type="ECO:0000256" key="5">
    <source>
        <dbReference type="SAM" id="SignalP"/>
    </source>
</evidence>
<dbReference type="InterPro" id="IPR036188">
    <property type="entry name" value="FAD/NAD-bd_sf"/>
</dbReference>
<feature type="signal peptide" evidence="5">
    <location>
        <begin position="1"/>
        <end position="24"/>
    </location>
</feature>
<comment type="caution">
    <text evidence="7">The sequence shown here is derived from an EMBL/GenBank/DDBJ whole genome shotgun (WGS) entry which is preliminary data.</text>
</comment>
<evidence type="ECO:0000256" key="2">
    <source>
        <dbReference type="ARBA" id="ARBA00023180"/>
    </source>
</evidence>
<feature type="domain" description="Glucose-methanol-choline oxidoreductase N-terminal" evidence="6">
    <location>
        <begin position="350"/>
        <end position="364"/>
    </location>
</feature>
<dbReference type="GO" id="GO:0044550">
    <property type="term" value="P:secondary metabolite biosynthetic process"/>
    <property type="evidence" value="ECO:0007669"/>
    <property type="project" value="TreeGrafter"/>
</dbReference>
<dbReference type="InterPro" id="IPR012132">
    <property type="entry name" value="GMC_OxRdtase"/>
</dbReference>
<dbReference type="SUPFAM" id="SSF51905">
    <property type="entry name" value="FAD/NAD(P)-binding domain"/>
    <property type="match status" value="1"/>
</dbReference>
<dbReference type="AlphaFoldDB" id="A0A8K0SM00"/>
<feature type="binding site" evidence="4">
    <location>
        <begin position="588"/>
        <end position="589"/>
    </location>
    <ligand>
        <name>FAD</name>
        <dbReference type="ChEBI" id="CHEBI:57692"/>
    </ligand>
</feature>
<dbReference type="InterPro" id="IPR000172">
    <property type="entry name" value="GMC_OxRdtase_N"/>
</dbReference>
<dbReference type="Pfam" id="PF00732">
    <property type="entry name" value="GMC_oxred_N"/>
    <property type="match status" value="1"/>
</dbReference>
<comment type="cofactor">
    <cofactor evidence="4">
        <name>FAD</name>
        <dbReference type="ChEBI" id="CHEBI:57692"/>
    </cofactor>
</comment>
<dbReference type="PROSITE" id="PS00624">
    <property type="entry name" value="GMC_OXRED_2"/>
    <property type="match status" value="1"/>
</dbReference>
<evidence type="ECO:0000259" key="6">
    <source>
        <dbReference type="PROSITE" id="PS00624"/>
    </source>
</evidence>
<organism evidence="7 8">
    <name type="scientific">Stachybotrys elegans</name>
    <dbReference type="NCBI Taxonomy" id="80388"/>
    <lineage>
        <taxon>Eukaryota</taxon>
        <taxon>Fungi</taxon>
        <taxon>Dikarya</taxon>
        <taxon>Ascomycota</taxon>
        <taxon>Pezizomycotina</taxon>
        <taxon>Sordariomycetes</taxon>
        <taxon>Hypocreomycetidae</taxon>
        <taxon>Hypocreales</taxon>
        <taxon>Stachybotryaceae</taxon>
        <taxon>Stachybotrys</taxon>
    </lineage>
</organism>
<feature type="binding site" evidence="4">
    <location>
        <position position="157"/>
    </location>
    <ligand>
        <name>FAD</name>
        <dbReference type="ChEBI" id="CHEBI:57692"/>
    </ligand>
</feature>
<evidence type="ECO:0000256" key="1">
    <source>
        <dbReference type="ARBA" id="ARBA00010790"/>
    </source>
</evidence>
<feature type="binding site" evidence="4">
    <location>
        <begin position="161"/>
        <end position="164"/>
    </location>
    <ligand>
        <name>FAD</name>
        <dbReference type="ChEBI" id="CHEBI:57692"/>
    </ligand>
</feature>
<protein>
    <recommendedName>
        <fullName evidence="6">Glucose-methanol-choline oxidoreductase N-terminal domain-containing protein</fullName>
    </recommendedName>
</protein>
<dbReference type="PANTHER" id="PTHR11552">
    <property type="entry name" value="GLUCOSE-METHANOL-CHOLINE GMC OXIDOREDUCTASE"/>
    <property type="match status" value="1"/>
</dbReference>
<sequence>MANLNPARLLSLLSVFSYVQSAVGRPLLEPLLNPLLEVVDTVGSGAGLIEGTLGAVKGVLGAEQSFDYVIVGGGTAGNAIGVRLAEAGFSVAIIEAGLFYELGKPVLGTTPAGAFFGVGISPLDSFPTVDWGFITEPQAGANNRKFHLAQGKCIGGTSAFNFMVHHRASTGAYDMWADAVDDDSYKLENWMPHFKNSVTFTPPNNDIRRANVSTVWDPTAFNPDGKGGPVQISYTNWVSSFATWLEQGLISLGLNRTEGFSNGNLLGYHYAQASIRNKDQTRSSSASYIYKALSSSSTSPAKKNLKVYTQTMAKKIIFDGKKATGVQVSLLGALPTYNIMAKKEVIVSGGAFKSPQLLMVSGIGPKDTLDSLGIPIISQLEGVGQNMWDHIMFGPSYRVTVPTLDETLRDPVAIAEALLEYTLHAKGPLSSNVADFIGWEKMPDKYRSTWSESTREALSSFSNDWPEVEHLSANGYIGDFSFPAIQRPHDGHQYATDLGVILVPKSRGNVTISSRDTLVQPRINPNWLTHPADQEVAISLYRRLREVWDTPEMRSIRADGDNEAFPGREHETDEQLLEVIRNSMVTVWHPSSTCKMGKSDDKMAVVDNRARVFGVEGLRVVDASAFPLLPPGHPQTTVYALAEKIASHIIRG</sequence>
<evidence type="ECO:0000256" key="3">
    <source>
        <dbReference type="PIRSR" id="PIRSR000137-1"/>
    </source>
</evidence>
<keyword evidence="5" id="KW-0732">Signal</keyword>
<keyword evidence="4" id="KW-0274">FAD</keyword>
<evidence type="ECO:0000313" key="8">
    <source>
        <dbReference type="Proteomes" id="UP000813444"/>
    </source>
</evidence>
<dbReference type="GO" id="GO:0050660">
    <property type="term" value="F:flavin adenine dinucleotide binding"/>
    <property type="evidence" value="ECO:0007669"/>
    <property type="project" value="InterPro"/>
</dbReference>
<keyword evidence="8" id="KW-1185">Reference proteome</keyword>
<feature type="active site" description="Proton acceptor" evidence="3">
    <location>
        <position position="633"/>
    </location>
</feature>
<dbReference type="Gene3D" id="3.50.50.60">
    <property type="entry name" value="FAD/NAD(P)-binding domain"/>
    <property type="match status" value="1"/>
</dbReference>
<dbReference type="OrthoDB" id="269227at2759"/>
<dbReference type="InterPro" id="IPR007867">
    <property type="entry name" value="GMC_OxRtase_C"/>
</dbReference>
<feature type="active site" description="Proton donor" evidence="3">
    <location>
        <position position="589"/>
    </location>
</feature>
<dbReference type="EMBL" id="JAGPNK010000014">
    <property type="protein sequence ID" value="KAH7309177.1"/>
    <property type="molecule type" value="Genomic_DNA"/>
</dbReference>
<proteinExistence type="inferred from homology"/>
<evidence type="ECO:0000256" key="4">
    <source>
        <dbReference type="PIRSR" id="PIRSR000137-2"/>
    </source>
</evidence>
<dbReference type="SUPFAM" id="SSF54373">
    <property type="entry name" value="FAD-linked reductases, C-terminal domain"/>
    <property type="match status" value="1"/>
</dbReference>
<comment type="similarity">
    <text evidence="1">Belongs to the GMC oxidoreductase family.</text>
</comment>
<dbReference type="PIRSF" id="PIRSF000137">
    <property type="entry name" value="Alcohol_oxidase"/>
    <property type="match status" value="1"/>
</dbReference>
<dbReference type="Pfam" id="PF05199">
    <property type="entry name" value="GMC_oxred_C"/>
    <property type="match status" value="1"/>
</dbReference>
<dbReference type="Proteomes" id="UP000813444">
    <property type="component" value="Unassembled WGS sequence"/>
</dbReference>
<name>A0A8K0SM00_9HYPO</name>
<feature type="chain" id="PRO_5035441351" description="Glucose-methanol-choline oxidoreductase N-terminal domain-containing protein" evidence="5">
    <location>
        <begin position="25"/>
        <end position="652"/>
    </location>
</feature>
<dbReference type="Gene3D" id="3.30.560.10">
    <property type="entry name" value="Glucose Oxidase, domain 3"/>
    <property type="match status" value="1"/>
</dbReference>
<gene>
    <name evidence="7" type="ORF">B0I35DRAFT_398576</name>
</gene>